<dbReference type="InParanoid" id="G5AA97"/>
<evidence type="ECO:0000313" key="1">
    <source>
        <dbReference type="EMBL" id="EGZ07526.1"/>
    </source>
</evidence>
<accession>G5AA97</accession>
<dbReference type="KEGG" id="psoj:PHYSODRAFT_340606"/>
<organism evidence="1 2">
    <name type="scientific">Phytophthora sojae (strain P6497)</name>
    <name type="common">Soybean stem and root rot agent</name>
    <name type="synonym">Phytophthora megasperma f. sp. glycines</name>
    <dbReference type="NCBI Taxonomy" id="1094619"/>
    <lineage>
        <taxon>Eukaryota</taxon>
        <taxon>Sar</taxon>
        <taxon>Stramenopiles</taxon>
        <taxon>Oomycota</taxon>
        <taxon>Peronosporomycetes</taxon>
        <taxon>Peronosporales</taxon>
        <taxon>Peronosporaceae</taxon>
        <taxon>Phytophthora</taxon>
    </lineage>
</organism>
<reference evidence="1 2" key="1">
    <citation type="journal article" date="2006" name="Science">
        <title>Phytophthora genome sequences uncover evolutionary origins and mechanisms of pathogenesis.</title>
        <authorList>
            <person name="Tyler B.M."/>
            <person name="Tripathy S."/>
            <person name="Zhang X."/>
            <person name="Dehal P."/>
            <person name="Jiang R.H."/>
            <person name="Aerts A."/>
            <person name="Arredondo F.D."/>
            <person name="Baxter L."/>
            <person name="Bensasson D."/>
            <person name="Beynon J.L."/>
            <person name="Chapman J."/>
            <person name="Damasceno C.M."/>
            <person name="Dorrance A.E."/>
            <person name="Dou D."/>
            <person name="Dickerman A.W."/>
            <person name="Dubchak I.L."/>
            <person name="Garbelotto M."/>
            <person name="Gijzen M."/>
            <person name="Gordon S.G."/>
            <person name="Govers F."/>
            <person name="Grunwald N.J."/>
            <person name="Huang W."/>
            <person name="Ivors K.L."/>
            <person name="Jones R.W."/>
            <person name="Kamoun S."/>
            <person name="Krampis K."/>
            <person name="Lamour K.H."/>
            <person name="Lee M.K."/>
            <person name="McDonald W.H."/>
            <person name="Medina M."/>
            <person name="Meijer H.J."/>
            <person name="Nordberg E.K."/>
            <person name="Maclean D.J."/>
            <person name="Ospina-Giraldo M.D."/>
            <person name="Morris P.F."/>
            <person name="Phuntumart V."/>
            <person name="Putnam N.H."/>
            <person name="Rash S."/>
            <person name="Rose J.K."/>
            <person name="Sakihama Y."/>
            <person name="Salamov A.A."/>
            <person name="Savidor A."/>
            <person name="Scheuring C.F."/>
            <person name="Smith B.M."/>
            <person name="Sobral B.W."/>
            <person name="Terry A."/>
            <person name="Torto-Alalibo T.A."/>
            <person name="Win J."/>
            <person name="Xu Z."/>
            <person name="Zhang H."/>
            <person name="Grigoriev I.V."/>
            <person name="Rokhsar D.S."/>
            <person name="Boore J.L."/>
        </authorList>
    </citation>
    <scope>NUCLEOTIDE SEQUENCE [LARGE SCALE GENOMIC DNA]</scope>
    <source>
        <strain evidence="1 2">P6497</strain>
    </source>
</reference>
<dbReference type="RefSeq" id="XP_009537092.1">
    <property type="nucleotide sequence ID" value="XM_009538797.1"/>
</dbReference>
<protein>
    <submittedName>
        <fullName evidence="1">Uncharacterized protein</fullName>
    </submittedName>
</protein>
<dbReference type="EMBL" id="JH159162">
    <property type="protein sequence ID" value="EGZ07526.1"/>
    <property type="molecule type" value="Genomic_DNA"/>
</dbReference>
<gene>
    <name evidence="1" type="ORF">PHYSODRAFT_340606</name>
</gene>
<dbReference type="AlphaFoldDB" id="G5AA97"/>
<evidence type="ECO:0000313" key="2">
    <source>
        <dbReference type="Proteomes" id="UP000002640"/>
    </source>
</evidence>
<name>G5AA97_PHYSP</name>
<keyword evidence="2" id="KW-1185">Reference proteome</keyword>
<dbReference type="GeneID" id="20647935"/>
<dbReference type="Proteomes" id="UP000002640">
    <property type="component" value="Unassembled WGS sequence"/>
</dbReference>
<sequence length="107" mass="11931">MEKNASFVDTAYCEARSQTEELVRECDDIVLFRSTHCPMALKAAAKRYMALSQGVMLNALRSQMPELPVQVLGLAAKSCMNCMSLRLVNKMTLHCTQTVAVNAMFRP</sequence>
<proteinExistence type="predicted"/>